<dbReference type="EMBL" id="BAAAZA010000013">
    <property type="protein sequence ID" value="GAA3876752.1"/>
    <property type="molecule type" value="Genomic_DNA"/>
</dbReference>
<dbReference type="InterPro" id="IPR006530">
    <property type="entry name" value="YD"/>
</dbReference>
<evidence type="ECO:0000313" key="3">
    <source>
        <dbReference type="Proteomes" id="UP001501563"/>
    </source>
</evidence>
<proteinExistence type="predicted"/>
<reference evidence="3" key="1">
    <citation type="journal article" date="2019" name="Int. J. Syst. Evol. Microbiol.">
        <title>The Global Catalogue of Microorganisms (GCM) 10K type strain sequencing project: providing services to taxonomists for standard genome sequencing and annotation.</title>
        <authorList>
            <consortium name="The Broad Institute Genomics Platform"/>
            <consortium name="The Broad Institute Genome Sequencing Center for Infectious Disease"/>
            <person name="Wu L."/>
            <person name="Ma J."/>
        </authorList>
    </citation>
    <scope>NUCLEOTIDE SEQUENCE [LARGE SCALE GENOMIC DNA]</scope>
    <source>
        <strain evidence="3">JCM 16578</strain>
    </source>
</reference>
<dbReference type="NCBIfam" id="TIGR01643">
    <property type="entry name" value="YD_repeat_2x"/>
    <property type="match status" value="1"/>
</dbReference>
<sequence>MQHPCTNAKGWDHTMLFRPRRRRNGRPATVSRTLRLTVGSLVLALSVPIGLAPVAQAADALGRPGTPKTRSAKMIPADPATAKAARDRLAKAQAENRAQGAKALAAQHATWPAAARAELVRGKRAEVGGLPVTLTAPAARSATSATAATVQVLGRKEATAAGIKGVLLSLTSKQAGTTGLDVDYSSFASAYGGDWAGRLRLVQLPACALTTPEKASCRVETPLAGTHNDVSEQTVSAQVPVSARAAAAPATAVVALAAAAGESASGSGAYTATPLSASSSWQAGGSSGSFTWSYPMTPPAPAAGPTPSVTLSYDSGSIDGRTANTNNQGSVVGEGFDLSSSSYVERSYGSCDEDGQDDKYDMCWKYDNASLVLNGKSTTLVKDDTTGTWRLKDDDASTVTHGTGADNGDDDGEYWTVTTGNGTKYVFGQNKLDGAGTERTNSTWTVPVFGDDSGEPGYSKGTAFADRAVTQAWRWNLDYVEDLHGNAMSYWYTAETNSYAKNKADTATATYTRGGYLTKILYGQRKDALFSGTASHKVTFDYTERCTASDCSDLKESTADNWPDVPFDTICKSGDDCDAESPSFFTRKRLTGINSFSWDAAANTYDAVDSWDLAQHFFDGGDLGDTSDQVLVLDSIKHTGKSGAAIALPPVTFTYDKRPNRVDGTDDIVPLYRPRIRTFISETGAVTTVTLSDPECVRGNTPDEDDDHTSCYPVYWHINGAEEAGLDWFHKYRVLAVTSTDPTGKNATTETDYTYADPAWHYDENPLTPQAERTWSQWRGYGKVTTVKGTDATKSKTVTLYMQGMDGDRVQGSDGKLDPTARKDVSVKALAVPGLTIADQTDSEQYTGFTRQQVTYDGGQAIAVTVNDPWSKRTATQHESYADTEAYFVRTAGTATSTYLTVKDSWRTHTTSTTFDSYGMKATEEDAGDVAKSGDETCTRTWYARNAAKGISDLVSRSRTVSRTCATGEDQLDLPAKVADRGDVLSDKATVFDNTAATTWTANQTPTLGDASWTGRAAAYPATSSAGERNPTTWQTTAKTVHDTLGRPTTVTDAAGNATTTAYTPASGGPLTMAITTNAATQKTFTYYDPARGNVIRSFDINNKQTQYTYDALGRVTALWLPNRTSDLPASYVFGYSVSNTAASWTSTGAIKADGDTYETAYSIYDAQLRPIQTQKRSAEGGRILTDTRYDSRGLAYETYADVYDSKNAPSGTYSRAEYGGTAKQTSVTFDGAERPETSTLYTYGVKRWSTTTSYTGDSTATSGVQGASAKRTITDALGRTVETRQYASPSPDDAAYGGGTGTLYTSTKFAYTLDDKQAKVTGPDNSSWTWVYDLFGRQVKSTDPDKGTETTGYDSRDLPSWTKDGAGRVVITAYDKLRRPTATYKAATDADLTSTTEEQIPANQLTALTYDATGYKGQLATSTRYTNGATDTAHAYTRKVTSYDSLYHALDSTLTLPADDPLVTSGAVPSATLSFSAHYDITGAQDQDVQPAVAGLPKEIIDTGYNDYGLPTTLSGTQSYVLASDFTATDKVQQLTLGVSDAAGVKKAYLTNTWDEGTDRLTQSVVTDDTHPWQLQQLNYAYDQAGNVTSLTDPTALGGTSTDDNQCFAYDGYQRLTEAWTPKTADCAASGRTAANLGGPAPYWNSYTYNSSGQRATETNHSTSGSTTSRTYCYNNTAQPHTLTATPSGTAAGACTGVTAAYGYDAAGDTTTRPDGTATQALTWDSEGRLGSLKETAGSATSTTGYVYDTDGSLLVRRNTGGETVLYLGATEVHYNTTTGKKWAQRTYTLGGTAVAVRTNQSGTSTLTWLAADRHNTASLALAATDQAITKRYTTPFGADRGTAVTNWPDDKKFLGKPADPATGLTHVGAREYDPLLGRFLSVDPLLDTSDAQSLNGYAYADNSPLMGWDPTGEDNWWADPTMNKPVDKGGTPISQDLANEQGFGSLCNPHNCSGFDPKKMPAGGPAYEYPPVQAEDANRPGWGTLKTDAHDKSVFFLAGSMALSYVAMRGWQRGFDLMEHWMENGGETVEVSVADMMNSLSYMRKEVGQQIKPGHFDSGWHGSSVARGREHGMNKGADADDYYFALNGYQYRVRGDTVMKRGQLTGTVTVDVYKRYNWGNIGGGKPRGDLGVGPFKPLRQNDMAHLNSVGLAHDFDVVGHQTFNVG</sequence>
<comment type="caution">
    <text evidence="2">The sequence shown here is derived from an EMBL/GenBank/DDBJ whole genome shotgun (WGS) entry which is preliminary data.</text>
</comment>
<feature type="compositionally biased region" description="Polar residues" evidence="1">
    <location>
        <begin position="1022"/>
        <end position="1031"/>
    </location>
</feature>
<evidence type="ECO:0000256" key="1">
    <source>
        <dbReference type="SAM" id="MobiDB-lite"/>
    </source>
</evidence>
<dbReference type="Pfam" id="PF05593">
    <property type="entry name" value="RHS_repeat"/>
    <property type="match status" value="1"/>
</dbReference>
<dbReference type="PANTHER" id="PTHR32305:SF17">
    <property type="entry name" value="TRNA NUCLEASE WAPA"/>
    <property type="match status" value="1"/>
</dbReference>
<dbReference type="NCBIfam" id="TIGR03696">
    <property type="entry name" value="Rhs_assc_core"/>
    <property type="match status" value="1"/>
</dbReference>
<dbReference type="InterPro" id="IPR022385">
    <property type="entry name" value="Rhs_assc_core"/>
</dbReference>
<name>A0ABP7KGE9_9ACTN</name>
<dbReference type="InterPro" id="IPR050708">
    <property type="entry name" value="T6SS_VgrG/RHS"/>
</dbReference>
<accession>A0ABP7KGE9</accession>
<keyword evidence="3" id="KW-1185">Reference proteome</keyword>
<protein>
    <submittedName>
        <fullName evidence="2">RHS repeat-associated core domain-containing protein</fullName>
    </submittedName>
</protein>
<feature type="region of interest" description="Disordered" evidence="1">
    <location>
        <begin position="1005"/>
        <end position="1031"/>
    </location>
</feature>
<evidence type="ECO:0000313" key="2">
    <source>
        <dbReference type="EMBL" id="GAA3876752.1"/>
    </source>
</evidence>
<dbReference type="Gene3D" id="2.180.10.10">
    <property type="entry name" value="RHS repeat-associated core"/>
    <property type="match status" value="1"/>
</dbReference>
<dbReference type="PANTHER" id="PTHR32305">
    <property type="match status" value="1"/>
</dbReference>
<gene>
    <name evidence="2" type="ORF">GCM10022207_48580</name>
</gene>
<dbReference type="Proteomes" id="UP001501563">
    <property type="component" value="Unassembled WGS sequence"/>
</dbReference>
<dbReference type="InterPro" id="IPR031325">
    <property type="entry name" value="RHS_repeat"/>
</dbReference>
<organism evidence="2 3">
    <name type="scientific">Streptomyces lannensis</name>
    <dbReference type="NCBI Taxonomy" id="766498"/>
    <lineage>
        <taxon>Bacteria</taxon>
        <taxon>Bacillati</taxon>
        <taxon>Actinomycetota</taxon>
        <taxon>Actinomycetes</taxon>
        <taxon>Kitasatosporales</taxon>
        <taxon>Streptomycetaceae</taxon>
        <taxon>Streptomyces</taxon>
    </lineage>
</organism>